<evidence type="ECO:0000256" key="11">
    <source>
        <dbReference type="NCBIfam" id="TIGR00665"/>
    </source>
</evidence>
<keyword evidence="16" id="KW-1185">Reference proteome</keyword>
<keyword evidence="9" id="KW-0413">Isomerase</keyword>
<evidence type="ECO:0000256" key="3">
    <source>
        <dbReference type="ARBA" id="ARBA00022705"/>
    </source>
</evidence>
<dbReference type="Gene3D" id="1.10.860.10">
    <property type="entry name" value="DNAb Helicase, Chain A"/>
    <property type="match status" value="1"/>
</dbReference>
<dbReference type="InterPro" id="IPR016136">
    <property type="entry name" value="DNA_helicase_N/primase_C"/>
</dbReference>
<evidence type="ECO:0000313" key="15">
    <source>
        <dbReference type="EMBL" id="UUD36841.1"/>
    </source>
</evidence>
<dbReference type="PANTHER" id="PTHR30153:SF2">
    <property type="entry name" value="REPLICATIVE DNA HELICASE"/>
    <property type="match status" value="1"/>
</dbReference>
<keyword evidence="6 12" id="KW-0347">Helicase</keyword>
<feature type="region of interest" description="Disordered" evidence="13">
    <location>
        <begin position="25"/>
        <end position="46"/>
    </location>
</feature>
<keyword evidence="2 12" id="KW-0639">Primosome</keyword>
<dbReference type="NCBIfam" id="TIGR00665">
    <property type="entry name" value="DnaB"/>
    <property type="match status" value="1"/>
</dbReference>
<dbReference type="PROSITE" id="PS51199">
    <property type="entry name" value="SF4_HELICASE"/>
    <property type="match status" value="1"/>
</dbReference>
<keyword evidence="4 12" id="KW-0547">Nucleotide-binding</keyword>
<dbReference type="Proteomes" id="UP001059576">
    <property type="component" value="Chromosome"/>
</dbReference>
<sequence>MVDNQNNNNDQADNNIDIDAHFLGEEPKMDKPKNDDTNSSSKYQSRPSEESLLGIILNNPDSITNVASYLRPKDFYYEDLRLLYSIIINLSQQSDIKSISAIEIIDEAQKQNVTDLINYDLLNKLSSFAGYSTQTDNLVRRLSNLSEIREIENSLSYIVDLLKKDETALDKDTLLSEIEKRVLEITRSGATGDFRRLAELNEEFWADFQVRKNNDTDELTGVPSNFRALDTMTNGFQKGDLIIIGARPSMGKTAFALNLTLNALSTNSRNAKAREKAAGDDELFDETQIEELIKTPISTSDKNIKTRVALFSLEMPSRQLIERFYAIKSQVPIEVLKLPNLIEKSVKRNGQQDMASLELAKEYLSKLNLFIDDSSTNTITDLAWKLRRLNKLQRLDLVVIDYLQLLTVDKAQSVGNRQNEINIISRTLKQLARELDVPIIALSQLSRELEKRENKTPILSDLRESGGIEQDADIVIFLHSDAYYSSRKKRGDRGEEADEEQTYNPNKIDKMDVIIAKHRNGPTGKISLSFMRSTNTFQGYSAGTGANITSDDNDEF</sequence>
<dbReference type="RefSeq" id="WP_129722986.1">
    <property type="nucleotide sequence ID" value="NZ_CP101808.1"/>
</dbReference>
<evidence type="ECO:0000256" key="8">
    <source>
        <dbReference type="ARBA" id="ARBA00023125"/>
    </source>
</evidence>
<feature type="compositionally biased region" description="Polar residues" evidence="13">
    <location>
        <begin position="37"/>
        <end position="46"/>
    </location>
</feature>
<evidence type="ECO:0000256" key="10">
    <source>
        <dbReference type="ARBA" id="ARBA00048954"/>
    </source>
</evidence>
<evidence type="ECO:0000256" key="2">
    <source>
        <dbReference type="ARBA" id="ARBA00022515"/>
    </source>
</evidence>
<dbReference type="Pfam" id="PF03796">
    <property type="entry name" value="DnaB_C"/>
    <property type="match status" value="1"/>
</dbReference>
<evidence type="ECO:0000256" key="9">
    <source>
        <dbReference type="ARBA" id="ARBA00023235"/>
    </source>
</evidence>
<comment type="catalytic activity">
    <reaction evidence="10 12">
        <text>ATP + H2O = ADP + phosphate + H(+)</text>
        <dbReference type="Rhea" id="RHEA:13065"/>
        <dbReference type="ChEBI" id="CHEBI:15377"/>
        <dbReference type="ChEBI" id="CHEBI:15378"/>
        <dbReference type="ChEBI" id="CHEBI:30616"/>
        <dbReference type="ChEBI" id="CHEBI:43474"/>
        <dbReference type="ChEBI" id="CHEBI:456216"/>
        <dbReference type="EC" id="5.6.2.3"/>
    </reaction>
</comment>
<evidence type="ECO:0000256" key="7">
    <source>
        <dbReference type="ARBA" id="ARBA00022840"/>
    </source>
</evidence>
<dbReference type="Gene3D" id="3.40.50.300">
    <property type="entry name" value="P-loop containing nucleotide triphosphate hydrolases"/>
    <property type="match status" value="1"/>
</dbReference>
<keyword evidence="7 12" id="KW-0067">ATP-binding</keyword>
<dbReference type="SUPFAM" id="SSF52540">
    <property type="entry name" value="P-loop containing nucleoside triphosphate hydrolases"/>
    <property type="match status" value="1"/>
</dbReference>
<gene>
    <name evidence="15" type="primary">dnaB</name>
    <name evidence="15" type="ORF">NPA09_03000</name>
</gene>
<keyword evidence="8 12" id="KW-0238">DNA-binding</keyword>
<evidence type="ECO:0000256" key="6">
    <source>
        <dbReference type="ARBA" id="ARBA00022806"/>
    </source>
</evidence>
<organism evidence="15 16">
    <name type="scientific">Mycoplasmopsis equigenitalium</name>
    <dbReference type="NCBI Taxonomy" id="114883"/>
    <lineage>
        <taxon>Bacteria</taxon>
        <taxon>Bacillati</taxon>
        <taxon>Mycoplasmatota</taxon>
        <taxon>Mycoplasmoidales</taxon>
        <taxon>Metamycoplasmataceae</taxon>
        <taxon>Mycoplasmopsis</taxon>
    </lineage>
</organism>
<dbReference type="InterPro" id="IPR007692">
    <property type="entry name" value="DNA_helicase_DnaB"/>
</dbReference>
<evidence type="ECO:0000256" key="1">
    <source>
        <dbReference type="ARBA" id="ARBA00008428"/>
    </source>
</evidence>
<dbReference type="Pfam" id="PF00772">
    <property type="entry name" value="DnaB"/>
    <property type="match status" value="1"/>
</dbReference>
<reference evidence="15" key="1">
    <citation type="submission" date="2022-07" db="EMBL/GenBank/DDBJ databases">
        <title>Complete genome of Mycoplasma equigenitalium type strain T37.</title>
        <authorList>
            <person name="Spergser J."/>
        </authorList>
    </citation>
    <scope>NUCLEOTIDE SEQUENCE</scope>
    <source>
        <strain evidence="15">T37</strain>
    </source>
</reference>
<dbReference type="EC" id="5.6.2.3" evidence="11 12"/>
<proteinExistence type="inferred from homology"/>
<dbReference type="PANTHER" id="PTHR30153">
    <property type="entry name" value="REPLICATIVE DNA HELICASE DNAB"/>
    <property type="match status" value="1"/>
</dbReference>
<dbReference type="InterPro" id="IPR036185">
    <property type="entry name" value="DNA_heli_DnaB-like_N_sf"/>
</dbReference>
<feature type="domain" description="SF4 helicase" evidence="14">
    <location>
        <begin position="215"/>
        <end position="544"/>
    </location>
</feature>
<dbReference type="EMBL" id="CP101808">
    <property type="protein sequence ID" value="UUD36841.1"/>
    <property type="molecule type" value="Genomic_DNA"/>
</dbReference>
<dbReference type="CDD" id="cd00984">
    <property type="entry name" value="DnaB_C"/>
    <property type="match status" value="1"/>
</dbReference>
<accession>A0ABY5J0Q6</accession>
<name>A0ABY5J0Q6_9BACT</name>
<dbReference type="InterPro" id="IPR007693">
    <property type="entry name" value="DNA_helicase_DnaB-like_N"/>
</dbReference>
<evidence type="ECO:0000256" key="13">
    <source>
        <dbReference type="SAM" id="MobiDB-lite"/>
    </source>
</evidence>
<comment type="function">
    <text evidence="12">The main replicative DNA helicase, it participates in initiation and elongation during chromosome replication. Travels ahead of the DNA replisome, separating dsDNA into templates for DNA synthesis. A processive ATP-dependent 5'-3' DNA helicase it has DNA-dependent ATPase activity.</text>
</comment>
<evidence type="ECO:0000256" key="5">
    <source>
        <dbReference type="ARBA" id="ARBA00022801"/>
    </source>
</evidence>
<evidence type="ECO:0000256" key="4">
    <source>
        <dbReference type="ARBA" id="ARBA00022741"/>
    </source>
</evidence>
<protein>
    <recommendedName>
        <fullName evidence="11 12">Replicative DNA helicase</fullName>
        <ecNumber evidence="11 12">5.6.2.3</ecNumber>
    </recommendedName>
</protein>
<dbReference type="InterPro" id="IPR007694">
    <property type="entry name" value="DNA_helicase_DnaB-like_C"/>
</dbReference>
<keyword evidence="3 12" id="KW-0235">DNA replication</keyword>
<comment type="similarity">
    <text evidence="1 12">Belongs to the helicase family. DnaB subfamily.</text>
</comment>
<keyword evidence="5 12" id="KW-0378">Hydrolase</keyword>
<evidence type="ECO:0000256" key="12">
    <source>
        <dbReference type="RuleBase" id="RU362085"/>
    </source>
</evidence>
<dbReference type="SUPFAM" id="SSF48024">
    <property type="entry name" value="N-terminal domain of DnaB helicase"/>
    <property type="match status" value="1"/>
</dbReference>
<feature type="compositionally biased region" description="Basic and acidic residues" evidence="13">
    <location>
        <begin position="25"/>
        <end position="36"/>
    </location>
</feature>
<evidence type="ECO:0000313" key="16">
    <source>
        <dbReference type="Proteomes" id="UP001059576"/>
    </source>
</evidence>
<dbReference type="GO" id="GO:0003678">
    <property type="term" value="F:DNA helicase activity"/>
    <property type="evidence" value="ECO:0007669"/>
    <property type="project" value="UniProtKB-EC"/>
</dbReference>
<evidence type="ECO:0000259" key="14">
    <source>
        <dbReference type="PROSITE" id="PS51199"/>
    </source>
</evidence>
<dbReference type="InterPro" id="IPR027417">
    <property type="entry name" value="P-loop_NTPase"/>
</dbReference>
<dbReference type="GO" id="GO:0016787">
    <property type="term" value="F:hydrolase activity"/>
    <property type="evidence" value="ECO:0007669"/>
    <property type="project" value="UniProtKB-KW"/>
</dbReference>